<proteinExistence type="inferred from homology"/>
<keyword evidence="4 12" id="KW-0349">Heme</keyword>
<keyword evidence="13" id="KW-0472">Membrane</keyword>
<evidence type="ECO:0000256" key="11">
    <source>
        <dbReference type="ARBA" id="ARBA00047463"/>
    </source>
</evidence>
<keyword evidence="12" id="KW-0503">Monooxygenase</keyword>
<accession>A0ABM0WER8</accession>
<gene>
    <name evidence="15" type="primary">LOC104750006</name>
</gene>
<evidence type="ECO:0000256" key="12">
    <source>
        <dbReference type="RuleBase" id="RU000461"/>
    </source>
</evidence>
<keyword evidence="8 12" id="KW-0560">Oxidoreductase</keyword>
<keyword evidence="14" id="KW-1185">Reference proteome</keyword>
<dbReference type="GeneID" id="104750006"/>
<dbReference type="PROSITE" id="PS00086">
    <property type="entry name" value="CYTOCHROME_P450"/>
    <property type="match status" value="1"/>
</dbReference>
<reference evidence="14" key="1">
    <citation type="journal article" date="2014" name="Nat. Commun.">
        <title>The emerging biofuel crop Camelina sativa retains a highly undifferentiated hexaploid genome structure.</title>
        <authorList>
            <person name="Kagale S."/>
            <person name="Koh C."/>
            <person name="Nixon J."/>
            <person name="Bollina V."/>
            <person name="Clarke W.E."/>
            <person name="Tuteja R."/>
            <person name="Spillane C."/>
            <person name="Robinson S.J."/>
            <person name="Links M.G."/>
            <person name="Clarke C."/>
            <person name="Higgins E.E."/>
            <person name="Huebert T."/>
            <person name="Sharpe A.G."/>
            <person name="Parkin I.A."/>
        </authorList>
    </citation>
    <scope>NUCLEOTIDE SEQUENCE [LARGE SCALE GENOMIC DNA]</scope>
    <source>
        <strain evidence="14">cv. DH55</strain>
    </source>
</reference>
<comment type="similarity">
    <text evidence="3 12">Belongs to the cytochrome P450 family.</text>
</comment>
<evidence type="ECO:0000256" key="5">
    <source>
        <dbReference type="ARBA" id="ARBA00022692"/>
    </source>
</evidence>
<dbReference type="Gene3D" id="1.10.630.10">
    <property type="entry name" value="Cytochrome P450"/>
    <property type="match status" value="1"/>
</dbReference>
<comment type="cofactor">
    <cofactor evidence="1">
        <name>heme</name>
        <dbReference type="ChEBI" id="CHEBI:30413"/>
    </cofactor>
</comment>
<dbReference type="CDD" id="cd11082">
    <property type="entry name" value="CYP61_CYP710"/>
    <property type="match status" value="1"/>
</dbReference>
<evidence type="ECO:0000256" key="10">
    <source>
        <dbReference type="ARBA" id="ARBA00041546"/>
    </source>
</evidence>
<keyword evidence="9 12" id="KW-0408">Iron</keyword>
<dbReference type="PRINTS" id="PR00463">
    <property type="entry name" value="EP450I"/>
</dbReference>
<evidence type="ECO:0000256" key="9">
    <source>
        <dbReference type="ARBA" id="ARBA00023004"/>
    </source>
</evidence>
<evidence type="ECO:0000256" key="3">
    <source>
        <dbReference type="ARBA" id="ARBA00010617"/>
    </source>
</evidence>
<keyword evidence="6 12" id="KW-0479">Metal-binding</keyword>
<dbReference type="InterPro" id="IPR017972">
    <property type="entry name" value="Cyt_P450_CS"/>
</dbReference>
<keyword evidence="5 13" id="KW-0812">Transmembrane</keyword>
<evidence type="ECO:0000256" key="6">
    <source>
        <dbReference type="ARBA" id="ARBA00022723"/>
    </source>
</evidence>
<name>A0ABM0WER8_CAMSA</name>
<dbReference type="Proteomes" id="UP000694864">
    <property type="component" value="Chromosome 16"/>
</dbReference>
<dbReference type="SUPFAM" id="SSF48264">
    <property type="entry name" value="Cytochrome P450"/>
    <property type="match status" value="1"/>
</dbReference>
<dbReference type="Pfam" id="PF00067">
    <property type="entry name" value="p450"/>
    <property type="match status" value="1"/>
</dbReference>
<evidence type="ECO:0000256" key="7">
    <source>
        <dbReference type="ARBA" id="ARBA00022989"/>
    </source>
</evidence>
<dbReference type="PANTHER" id="PTHR24286">
    <property type="entry name" value="CYTOCHROME P450 26"/>
    <property type="match status" value="1"/>
</dbReference>
<evidence type="ECO:0000256" key="8">
    <source>
        <dbReference type="ARBA" id="ARBA00023002"/>
    </source>
</evidence>
<dbReference type="RefSeq" id="XP_010470040.1">
    <property type="nucleotide sequence ID" value="XM_010471738.2"/>
</dbReference>
<evidence type="ECO:0000256" key="4">
    <source>
        <dbReference type="ARBA" id="ARBA00022617"/>
    </source>
</evidence>
<evidence type="ECO:0000256" key="1">
    <source>
        <dbReference type="ARBA" id="ARBA00001971"/>
    </source>
</evidence>
<feature type="transmembrane region" description="Helical" evidence="13">
    <location>
        <begin position="6"/>
        <end position="25"/>
    </location>
</feature>
<organism evidence="14 15">
    <name type="scientific">Camelina sativa</name>
    <name type="common">False flax</name>
    <name type="synonym">Myagrum sativum</name>
    <dbReference type="NCBI Taxonomy" id="90675"/>
    <lineage>
        <taxon>Eukaryota</taxon>
        <taxon>Viridiplantae</taxon>
        <taxon>Streptophyta</taxon>
        <taxon>Embryophyta</taxon>
        <taxon>Tracheophyta</taxon>
        <taxon>Spermatophyta</taxon>
        <taxon>Magnoliopsida</taxon>
        <taxon>eudicotyledons</taxon>
        <taxon>Gunneridae</taxon>
        <taxon>Pentapetalae</taxon>
        <taxon>rosids</taxon>
        <taxon>malvids</taxon>
        <taxon>Brassicales</taxon>
        <taxon>Brassicaceae</taxon>
        <taxon>Camelineae</taxon>
        <taxon>Camelina</taxon>
    </lineage>
</organism>
<evidence type="ECO:0000256" key="2">
    <source>
        <dbReference type="ARBA" id="ARBA00004167"/>
    </source>
</evidence>
<evidence type="ECO:0000313" key="15">
    <source>
        <dbReference type="RefSeq" id="XP_010470040.1"/>
    </source>
</evidence>
<reference evidence="15" key="2">
    <citation type="submission" date="2025-08" db="UniProtKB">
        <authorList>
            <consortium name="RefSeq"/>
        </authorList>
    </citation>
    <scope>IDENTIFICATION</scope>
    <source>
        <tissue evidence="15">Leaf</tissue>
    </source>
</reference>
<dbReference type="InterPro" id="IPR002401">
    <property type="entry name" value="Cyt_P450_E_grp-I"/>
</dbReference>
<dbReference type="PANTHER" id="PTHR24286:SF228">
    <property type="entry name" value="C-22 STEROL DESATURASE ERG5"/>
    <property type="match status" value="1"/>
</dbReference>
<evidence type="ECO:0000313" key="14">
    <source>
        <dbReference type="Proteomes" id="UP000694864"/>
    </source>
</evidence>
<comment type="subcellular location">
    <subcellularLocation>
        <location evidence="2">Membrane</location>
        <topology evidence="2">Single-pass membrane protein</topology>
    </subcellularLocation>
</comment>
<keyword evidence="7 13" id="KW-1133">Transmembrane helix</keyword>
<evidence type="ECO:0000256" key="13">
    <source>
        <dbReference type="SAM" id="Phobius"/>
    </source>
</evidence>
<dbReference type="InterPro" id="IPR001128">
    <property type="entry name" value="Cyt_P450"/>
</dbReference>
<dbReference type="InterPro" id="IPR036396">
    <property type="entry name" value="Cyt_P450_sf"/>
</dbReference>
<comment type="catalytic activity">
    <reaction evidence="11">
        <text>5-dehydroepisterol + NADPH + O2 + H(+) = ergosta-5,7,22,24(28)-tetraen-3beta-ol + NADP(+) + 2 H2O</text>
        <dbReference type="Rhea" id="RHEA:33467"/>
        <dbReference type="ChEBI" id="CHEBI:15377"/>
        <dbReference type="ChEBI" id="CHEBI:15378"/>
        <dbReference type="ChEBI" id="CHEBI:15379"/>
        <dbReference type="ChEBI" id="CHEBI:18249"/>
        <dbReference type="ChEBI" id="CHEBI:52972"/>
        <dbReference type="ChEBI" id="CHEBI:57783"/>
        <dbReference type="ChEBI" id="CHEBI:58349"/>
        <dbReference type="EC" id="1.14.19.41"/>
    </reaction>
</comment>
<dbReference type="PRINTS" id="PR00385">
    <property type="entry name" value="P450"/>
</dbReference>
<sequence>MVASVSLFASLAPYLVSALLLFLLLEQLSYHVKKRNLPGPLFVTPIIGNVIALLRDPTSFWNKQSAMANTSVGLSTNYLIGKFIIYIKDAKLSNIIFSNIRPDAFQLIGHPFGKKIFGEHSLIFMFGEDHKSVRRQVAPNFTRTPLSMYSSLQQTVIMRHLRQWEESFSRGSRPVSMRQLIRELNLETSQTVFVGPYLDKEVKNSIRDDYNLFNQGTMALPIDLPGFAFGEARKAVSRLVNTMVVCTRKSKAKMATGENPTCLVDFWTHSIAAQNPPLPHSVDEEISCVVVDFLFAAQDASTSSLLWAVVLLESEPEVLRRVREEVASFWSPESNELITADQLVEMKFTRTVAREVLRYRPPASMVPHVAVSDFPLTESYTIPKGTVVFPSLFDASFQGFTEPDRFDPDRFNETRQEDQVFKRNFLTFGIGSHQCVGQRYALNHLVLFIAMFTSVFDFKRARSEGCDDIVHIPTMSPKDGGMVFLSSRAGVSP</sequence>
<protein>
    <recommendedName>
        <fullName evidence="10">C-22 sterol desaturase</fullName>
    </recommendedName>
</protein>